<sequence length="98" mass="10335">MANASSKKFGAGQQDQGKGDGSGGMAPLEPDAPLPTEVLSNRDTSRHSDQRGLDSRHVQSEQGHDSVASHAPGQGEAGDVDREKLADERPESRTEQGQ</sequence>
<proteinExistence type="predicted"/>
<organism evidence="2 3">
    <name type="scientific">Paracoccus chinensis</name>
    <dbReference type="NCBI Taxonomy" id="525640"/>
    <lineage>
        <taxon>Bacteria</taxon>
        <taxon>Pseudomonadati</taxon>
        <taxon>Pseudomonadota</taxon>
        <taxon>Alphaproteobacteria</taxon>
        <taxon>Rhodobacterales</taxon>
        <taxon>Paracoccaceae</taxon>
        <taxon>Paracoccus</taxon>
    </lineage>
</organism>
<feature type="compositionally biased region" description="Basic and acidic residues" evidence="1">
    <location>
        <begin position="79"/>
        <end position="98"/>
    </location>
</feature>
<feature type="compositionally biased region" description="Basic and acidic residues" evidence="1">
    <location>
        <begin position="43"/>
        <end position="64"/>
    </location>
</feature>
<dbReference type="AlphaFoldDB" id="A0A1G9L3X4"/>
<feature type="region of interest" description="Disordered" evidence="1">
    <location>
        <begin position="1"/>
        <end position="98"/>
    </location>
</feature>
<reference evidence="3" key="1">
    <citation type="submission" date="2016-10" db="EMBL/GenBank/DDBJ databases">
        <authorList>
            <person name="Varghese N."/>
            <person name="Submissions S."/>
        </authorList>
    </citation>
    <scope>NUCLEOTIDE SEQUENCE [LARGE SCALE GENOMIC DNA]</scope>
    <source>
        <strain evidence="3">CGMCC 1.7655</strain>
    </source>
</reference>
<evidence type="ECO:0000256" key="1">
    <source>
        <dbReference type="SAM" id="MobiDB-lite"/>
    </source>
</evidence>
<evidence type="ECO:0000313" key="2">
    <source>
        <dbReference type="EMBL" id="SDL56662.1"/>
    </source>
</evidence>
<name>A0A1G9L3X4_9RHOB</name>
<dbReference type="EMBL" id="FNGE01000013">
    <property type="protein sequence ID" value="SDL56662.1"/>
    <property type="molecule type" value="Genomic_DNA"/>
</dbReference>
<feature type="compositionally biased region" description="Low complexity" evidence="1">
    <location>
        <begin position="7"/>
        <end position="16"/>
    </location>
</feature>
<protein>
    <submittedName>
        <fullName evidence="2">Uncharacterized protein</fullName>
    </submittedName>
</protein>
<dbReference type="STRING" id="525640.SAMN04487971_11349"/>
<dbReference type="Proteomes" id="UP000199555">
    <property type="component" value="Unassembled WGS sequence"/>
</dbReference>
<dbReference type="RefSeq" id="WP_217629750.1">
    <property type="nucleotide sequence ID" value="NZ_FNGE01000013.1"/>
</dbReference>
<gene>
    <name evidence="2" type="ORF">SAMN04487971_11349</name>
</gene>
<keyword evidence="3" id="KW-1185">Reference proteome</keyword>
<accession>A0A1G9L3X4</accession>
<evidence type="ECO:0000313" key="3">
    <source>
        <dbReference type="Proteomes" id="UP000199555"/>
    </source>
</evidence>